<dbReference type="EMBL" id="BMDD01000004">
    <property type="protein sequence ID" value="GGH82086.1"/>
    <property type="molecule type" value="Genomic_DNA"/>
</dbReference>
<reference evidence="3" key="1">
    <citation type="journal article" date="2019" name="Int. J. Syst. Evol. Microbiol.">
        <title>The Global Catalogue of Microorganisms (GCM) 10K type strain sequencing project: providing services to taxonomists for standard genome sequencing and annotation.</title>
        <authorList>
            <consortium name="The Broad Institute Genomics Platform"/>
            <consortium name="The Broad Institute Genome Sequencing Center for Infectious Disease"/>
            <person name="Wu L."/>
            <person name="Ma J."/>
        </authorList>
    </citation>
    <scope>NUCLEOTIDE SEQUENCE [LARGE SCALE GENOMIC DNA]</scope>
    <source>
        <strain evidence="3">CCM 8702</strain>
    </source>
</reference>
<dbReference type="NCBIfam" id="NF041808">
    <property type="entry name" value="daptide_123"/>
    <property type="match status" value="1"/>
</dbReference>
<gene>
    <name evidence="2" type="ORF">GCM10007362_32870</name>
</gene>
<protein>
    <recommendedName>
        <fullName evidence="4">Class IIb bacteriocin, lactobin A/cerein 7B family</fullName>
    </recommendedName>
</protein>
<accession>A0ABQ1ZZV8</accession>
<name>A0ABQ1ZZV8_9BACL</name>
<proteinExistence type="predicted"/>
<evidence type="ECO:0008006" key="4">
    <source>
        <dbReference type="Google" id="ProtNLM"/>
    </source>
</evidence>
<keyword evidence="3" id="KW-1185">Reference proteome</keyword>
<dbReference type="RefSeq" id="WP_172245438.1">
    <property type="nucleotide sequence ID" value="NZ_BMDD01000004.1"/>
</dbReference>
<keyword evidence="1" id="KW-0812">Transmembrane</keyword>
<comment type="caution">
    <text evidence="2">The sequence shown here is derived from an EMBL/GenBank/DDBJ whole genome shotgun (WGS) entry which is preliminary data.</text>
</comment>
<evidence type="ECO:0000256" key="1">
    <source>
        <dbReference type="SAM" id="Phobius"/>
    </source>
</evidence>
<sequence>MNEQQALDLELLENVEAPGNARDFVTGVIAGVGIVGVGAGLVALT</sequence>
<keyword evidence="1" id="KW-0472">Membrane</keyword>
<feature type="transmembrane region" description="Helical" evidence="1">
    <location>
        <begin position="24"/>
        <end position="44"/>
    </location>
</feature>
<evidence type="ECO:0000313" key="2">
    <source>
        <dbReference type="EMBL" id="GGH82086.1"/>
    </source>
</evidence>
<keyword evidence="1" id="KW-1133">Transmembrane helix</keyword>
<organism evidence="2 3">
    <name type="scientific">Saccharibacillus endophyticus</name>
    <dbReference type="NCBI Taxonomy" id="2060666"/>
    <lineage>
        <taxon>Bacteria</taxon>
        <taxon>Bacillati</taxon>
        <taxon>Bacillota</taxon>
        <taxon>Bacilli</taxon>
        <taxon>Bacillales</taxon>
        <taxon>Paenibacillaceae</taxon>
        <taxon>Saccharibacillus</taxon>
    </lineage>
</organism>
<evidence type="ECO:0000313" key="3">
    <source>
        <dbReference type="Proteomes" id="UP000605427"/>
    </source>
</evidence>
<dbReference type="Proteomes" id="UP000605427">
    <property type="component" value="Unassembled WGS sequence"/>
</dbReference>